<dbReference type="GO" id="GO:0004993">
    <property type="term" value="F:G protein-coupled serotonin receptor activity"/>
    <property type="evidence" value="ECO:0007669"/>
    <property type="project" value="EnsemblMetazoa"/>
</dbReference>
<protein>
    <submittedName>
        <fullName evidence="2">GG12495</fullName>
    </submittedName>
</protein>
<dbReference type="AlphaFoldDB" id="B3P227"/>
<dbReference type="GO" id="GO:0007210">
    <property type="term" value="P:serotonin receptor signaling pathway"/>
    <property type="evidence" value="ECO:0007669"/>
    <property type="project" value="EnsemblMetazoa"/>
</dbReference>
<gene>
    <name evidence="2" type="primary">Dere\GG12495</name>
    <name evidence="2" type="ORF">Dere_GG12495</name>
</gene>
<dbReference type="OMA" id="FRGSCHT"/>
<accession>B3P227</accession>
<evidence type="ECO:0000313" key="3">
    <source>
        <dbReference type="Proteomes" id="UP000008711"/>
    </source>
</evidence>
<keyword evidence="3" id="KW-1185">Reference proteome</keyword>
<reference evidence="2 3" key="2">
    <citation type="journal article" date="2008" name="Bioinformatics">
        <title>Assembly reconciliation.</title>
        <authorList>
            <person name="Zimin A.V."/>
            <person name="Smith D.R."/>
            <person name="Sutton G."/>
            <person name="Yorke J.A."/>
        </authorList>
    </citation>
    <scope>NUCLEOTIDE SEQUENCE [LARGE SCALE GENOMIC DNA]</scope>
    <source>
        <strain evidence="2 3">TSC#14021-0224.01</strain>
    </source>
</reference>
<dbReference type="HOGENOM" id="CLU_2657041_0_0_1"/>
<sequence>MAQPITKLLPSNCSSGRPLRYRSVTEGRGALSLCAPSALPLAISFQGAPLMTPSPANATPLSEFRGSCHTVTGDES</sequence>
<dbReference type="GO" id="GO:2000253">
    <property type="term" value="P:positive regulation of feeding behavior"/>
    <property type="evidence" value="ECO:0007669"/>
    <property type="project" value="EnsemblMetazoa"/>
</dbReference>
<evidence type="ECO:0000256" key="1">
    <source>
        <dbReference type="SAM" id="MobiDB-lite"/>
    </source>
</evidence>
<evidence type="ECO:0000313" key="2">
    <source>
        <dbReference type="EMBL" id="EDV47800.1"/>
    </source>
</evidence>
<dbReference type="Proteomes" id="UP000008711">
    <property type="component" value="Unassembled WGS sequence"/>
</dbReference>
<organism evidence="2 3">
    <name type="scientific">Drosophila erecta</name>
    <name type="common">Fruit fly</name>
    <dbReference type="NCBI Taxonomy" id="7220"/>
    <lineage>
        <taxon>Eukaryota</taxon>
        <taxon>Metazoa</taxon>
        <taxon>Ecdysozoa</taxon>
        <taxon>Arthropoda</taxon>
        <taxon>Hexapoda</taxon>
        <taxon>Insecta</taxon>
        <taxon>Pterygota</taxon>
        <taxon>Neoptera</taxon>
        <taxon>Endopterygota</taxon>
        <taxon>Diptera</taxon>
        <taxon>Brachycera</taxon>
        <taxon>Muscomorpha</taxon>
        <taxon>Ephydroidea</taxon>
        <taxon>Drosophilidae</taxon>
        <taxon>Drosophila</taxon>
        <taxon>Sophophora</taxon>
    </lineage>
</organism>
<name>B3P227_DROER</name>
<dbReference type="EMBL" id="CH954181">
    <property type="protein sequence ID" value="EDV47800.1"/>
    <property type="molecule type" value="Genomic_DNA"/>
</dbReference>
<dbReference type="PhylomeDB" id="B3P227"/>
<dbReference type="GO" id="GO:0005886">
    <property type="term" value="C:plasma membrane"/>
    <property type="evidence" value="ECO:0007669"/>
    <property type="project" value="EnsemblMetazoa"/>
</dbReference>
<reference evidence="2 3" key="1">
    <citation type="journal article" date="2007" name="Nature">
        <title>Evolution of genes and genomes on the Drosophila phylogeny.</title>
        <authorList>
            <consortium name="Drosophila 12 Genomes Consortium"/>
            <person name="Clark A.G."/>
            <person name="Eisen M.B."/>
            <person name="Smith D.R."/>
            <person name="Bergman C.M."/>
            <person name="Oliver B."/>
            <person name="Markow T.A."/>
            <person name="Kaufman T.C."/>
            <person name="Kellis M."/>
            <person name="Gelbart W."/>
            <person name="Iyer V.N."/>
            <person name="Pollard D.A."/>
            <person name="Sackton T.B."/>
            <person name="Larracuente A.M."/>
            <person name="Singh N.D."/>
            <person name="Abad J.P."/>
            <person name="Abt D.N."/>
            <person name="Adryan B."/>
            <person name="Aguade M."/>
            <person name="Akashi H."/>
            <person name="Anderson W.W."/>
            <person name="Aquadro C.F."/>
            <person name="Ardell D.H."/>
            <person name="Arguello R."/>
            <person name="Artieri C.G."/>
            <person name="Barbash D.A."/>
            <person name="Barker D."/>
            <person name="Barsanti P."/>
            <person name="Batterham P."/>
            <person name="Batzoglou S."/>
            <person name="Begun D."/>
            <person name="Bhutkar A."/>
            <person name="Blanco E."/>
            <person name="Bosak S.A."/>
            <person name="Bradley R.K."/>
            <person name="Brand A.D."/>
            <person name="Brent M.R."/>
            <person name="Brooks A.N."/>
            <person name="Brown R.H."/>
            <person name="Butlin R.K."/>
            <person name="Caggese C."/>
            <person name="Calvi B.R."/>
            <person name="Bernardo de Carvalho A."/>
            <person name="Caspi A."/>
            <person name="Castrezana S."/>
            <person name="Celniker S.E."/>
            <person name="Chang J.L."/>
            <person name="Chapple C."/>
            <person name="Chatterji S."/>
            <person name="Chinwalla A."/>
            <person name="Civetta A."/>
            <person name="Clifton S.W."/>
            <person name="Comeron J.M."/>
            <person name="Costello J.C."/>
            <person name="Coyne J.A."/>
            <person name="Daub J."/>
            <person name="David R.G."/>
            <person name="Delcher A.L."/>
            <person name="Delehaunty K."/>
            <person name="Do C.B."/>
            <person name="Ebling H."/>
            <person name="Edwards K."/>
            <person name="Eickbush T."/>
            <person name="Evans J.D."/>
            <person name="Filipski A."/>
            <person name="Findeiss S."/>
            <person name="Freyhult E."/>
            <person name="Fulton L."/>
            <person name="Fulton R."/>
            <person name="Garcia A.C."/>
            <person name="Gardiner A."/>
            <person name="Garfield D.A."/>
            <person name="Garvin B.E."/>
            <person name="Gibson G."/>
            <person name="Gilbert D."/>
            <person name="Gnerre S."/>
            <person name="Godfrey J."/>
            <person name="Good R."/>
            <person name="Gotea V."/>
            <person name="Gravely B."/>
            <person name="Greenberg A.J."/>
            <person name="Griffiths-Jones S."/>
            <person name="Gross S."/>
            <person name="Guigo R."/>
            <person name="Gustafson E.A."/>
            <person name="Haerty W."/>
            <person name="Hahn M.W."/>
            <person name="Halligan D.L."/>
            <person name="Halpern A.L."/>
            <person name="Halter G.M."/>
            <person name="Han M.V."/>
            <person name="Heger A."/>
            <person name="Hillier L."/>
            <person name="Hinrichs A.S."/>
            <person name="Holmes I."/>
            <person name="Hoskins R.A."/>
            <person name="Hubisz M.J."/>
            <person name="Hultmark D."/>
            <person name="Huntley M.A."/>
            <person name="Jaffe D.B."/>
            <person name="Jagadeeshan S."/>
            <person name="Jeck W.R."/>
            <person name="Johnson J."/>
            <person name="Jones C.D."/>
            <person name="Jordan W.C."/>
            <person name="Karpen G.H."/>
            <person name="Kataoka E."/>
            <person name="Keightley P.D."/>
            <person name="Kheradpour P."/>
            <person name="Kirkness E.F."/>
            <person name="Koerich L.B."/>
            <person name="Kristiansen K."/>
            <person name="Kudrna D."/>
            <person name="Kulathinal R.J."/>
            <person name="Kumar S."/>
            <person name="Kwok R."/>
            <person name="Lander E."/>
            <person name="Langley C.H."/>
            <person name="Lapoint R."/>
            <person name="Lazzaro B.P."/>
            <person name="Lee S.J."/>
            <person name="Levesque L."/>
            <person name="Li R."/>
            <person name="Lin C.F."/>
            <person name="Lin M.F."/>
            <person name="Lindblad-Toh K."/>
            <person name="Llopart A."/>
            <person name="Long M."/>
            <person name="Low L."/>
            <person name="Lozovsky E."/>
            <person name="Lu J."/>
            <person name="Luo M."/>
            <person name="Machado C.A."/>
            <person name="Makalowski W."/>
            <person name="Marzo M."/>
            <person name="Matsuda M."/>
            <person name="Matzkin L."/>
            <person name="McAllister B."/>
            <person name="McBride C.S."/>
            <person name="McKernan B."/>
            <person name="McKernan K."/>
            <person name="Mendez-Lago M."/>
            <person name="Minx P."/>
            <person name="Mollenhauer M.U."/>
            <person name="Montooth K."/>
            <person name="Mount S.M."/>
            <person name="Mu X."/>
            <person name="Myers E."/>
            <person name="Negre B."/>
            <person name="Newfeld S."/>
            <person name="Nielsen R."/>
            <person name="Noor M.A."/>
            <person name="O'Grady P."/>
            <person name="Pachter L."/>
            <person name="Papaceit M."/>
            <person name="Parisi M.J."/>
            <person name="Parisi M."/>
            <person name="Parts L."/>
            <person name="Pedersen J.S."/>
            <person name="Pesole G."/>
            <person name="Phillippy A.M."/>
            <person name="Ponting C.P."/>
            <person name="Pop M."/>
            <person name="Porcelli D."/>
            <person name="Powell J.R."/>
            <person name="Prohaska S."/>
            <person name="Pruitt K."/>
            <person name="Puig M."/>
            <person name="Quesneville H."/>
            <person name="Ram K.R."/>
            <person name="Rand D."/>
            <person name="Rasmussen M.D."/>
            <person name="Reed L.K."/>
            <person name="Reenan R."/>
            <person name="Reily A."/>
            <person name="Remington K.A."/>
            <person name="Rieger T.T."/>
            <person name="Ritchie M.G."/>
            <person name="Robin C."/>
            <person name="Rogers Y.H."/>
            <person name="Rohde C."/>
            <person name="Rozas J."/>
            <person name="Rubenfield M.J."/>
            <person name="Ruiz A."/>
            <person name="Russo S."/>
            <person name="Salzberg S.L."/>
            <person name="Sanchez-Gracia A."/>
            <person name="Saranga D.J."/>
            <person name="Sato H."/>
            <person name="Schaeffer S.W."/>
            <person name="Schatz M.C."/>
            <person name="Schlenke T."/>
            <person name="Schwartz R."/>
            <person name="Segarra C."/>
            <person name="Singh R.S."/>
            <person name="Sirot L."/>
            <person name="Sirota M."/>
            <person name="Sisneros N.B."/>
            <person name="Smith C.D."/>
            <person name="Smith T.F."/>
            <person name="Spieth J."/>
            <person name="Stage D.E."/>
            <person name="Stark A."/>
            <person name="Stephan W."/>
            <person name="Strausberg R.L."/>
            <person name="Strempel S."/>
            <person name="Sturgill D."/>
            <person name="Sutton G."/>
            <person name="Sutton G.G."/>
            <person name="Tao W."/>
            <person name="Teichmann S."/>
            <person name="Tobari Y.N."/>
            <person name="Tomimura Y."/>
            <person name="Tsolas J.M."/>
            <person name="Valente V.L."/>
            <person name="Venter E."/>
            <person name="Venter J.C."/>
            <person name="Vicario S."/>
            <person name="Vieira F.G."/>
            <person name="Vilella A.J."/>
            <person name="Villasante A."/>
            <person name="Walenz B."/>
            <person name="Wang J."/>
            <person name="Wasserman M."/>
            <person name="Watts T."/>
            <person name="Wilson D."/>
            <person name="Wilson R.K."/>
            <person name="Wing R.A."/>
            <person name="Wolfner M.F."/>
            <person name="Wong A."/>
            <person name="Wong G.K."/>
            <person name="Wu C.I."/>
            <person name="Wu G."/>
            <person name="Yamamoto D."/>
            <person name="Yang H.P."/>
            <person name="Yang S.P."/>
            <person name="Yorke J.A."/>
            <person name="Yoshida K."/>
            <person name="Zdobnov E."/>
            <person name="Zhang P."/>
            <person name="Zhang Y."/>
            <person name="Zimin A.V."/>
            <person name="Baldwin J."/>
            <person name="Abdouelleil A."/>
            <person name="Abdulkadir J."/>
            <person name="Abebe A."/>
            <person name="Abera B."/>
            <person name="Abreu J."/>
            <person name="Acer S.C."/>
            <person name="Aftuck L."/>
            <person name="Alexander A."/>
            <person name="An P."/>
            <person name="Anderson E."/>
            <person name="Anderson S."/>
            <person name="Arachi H."/>
            <person name="Azer M."/>
            <person name="Bachantsang P."/>
            <person name="Barry A."/>
            <person name="Bayul T."/>
            <person name="Berlin A."/>
            <person name="Bessette D."/>
            <person name="Bloom T."/>
            <person name="Blye J."/>
            <person name="Boguslavskiy L."/>
            <person name="Bonnet C."/>
            <person name="Boukhgalter B."/>
            <person name="Bourzgui I."/>
            <person name="Brown A."/>
            <person name="Cahill P."/>
            <person name="Channer S."/>
            <person name="Cheshatsang Y."/>
            <person name="Chuda L."/>
            <person name="Citroen M."/>
            <person name="Collymore A."/>
            <person name="Cooke P."/>
            <person name="Costello M."/>
            <person name="D'Aco K."/>
            <person name="Daza R."/>
            <person name="De Haan G."/>
            <person name="DeGray S."/>
            <person name="DeMaso C."/>
            <person name="Dhargay N."/>
            <person name="Dooley K."/>
            <person name="Dooley E."/>
            <person name="Doricent M."/>
            <person name="Dorje P."/>
            <person name="Dorjee K."/>
            <person name="Dupes A."/>
            <person name="Elong R."/>
            <person name="Falk J."/>
            <person name="Farina A."/>
            <person name="Faro S."/>
            <person name="Ferguson D."/>
            <person name="Fisher S."/>
            <person name="Foley C.D."/>
            <person name="Franke A."/>
            <person name="Friedrich D."/>
            <person name="Gadbois L."/>
            <person name="Gearin G."/>
            <person name="Gearin C.R."/>
            <person name="Giannoukos G."/>
            <person name="Goode T."/>
            <person name="Graham J."/>
            <person name="Grandbois E."/>
            <person name="Grewal S."/>
            <person name="Gyaltsen K."/>
            <person name="Hafez N."/>
            <person name="Hagos B."/>
            <person name="Hall J."/>
            <person name="Henson C."/>
            <person name="Hollinger A."/>
            <person name="Honan T."/>
            <person name="Huard M.D."/>
            <person name="Hughes L."/>
            <person name="Hurhula B."/>
            <person name="Husby M.E."/>
            <person name="Kamat A."/>
            <person name="Kanga B."/>
            <person name="Kashin S."/>
            <person name="Khazanovich D."/>
            <person name="Kisner P."/>
            <person name="Lance K."/>
            <person name="Lara M."/>
            <person name="Lee W."/>
            <person name="Lennon N."/>
            <person name="Letendre F."/>
            <person name="LeVine R."/>
            <person name="Lipovsky A."/>
            <person name="Liu X."/>
            <person name="Liu J."/>
            <person name="Liu S."/>
            <person name="Lokyitsang T."/>
            <person name="Lokyitsang Y."/>
            <person name="Lubonja R."/>
            <person name="Lui A."/>
            <person name="MacDonald P."/>
            <person name="Magnisalis V."/>
            <person name="Maru K."/>
            <person name="Matthews C."/>
            <person name="McCusker W."/>
            <person name="McDonough S."/>
            <person name="Mehta T."/>
            <person name="Meldrim J."/>
            <person name="Meneus L."/>
            <person name="Mihai O."/>
            <person name="Mihalev A."/>
            <person name="Mihova T."/>
            <person name="Mittelman R."/>
            <person name="Mlenga V."/>
            <person name="Montmayeur A."/>
            <person name="Mulrain L."/>
            <person name="Navidi A."/>
            <person name="Naylor J."/>
            <person name="Negash T."/>
            <person name="Nguyen T."/>
            <person name="Nguyen N."/>
            <person name="Nicol R."/>
            <person name="Norbu C."/>
            <person name="Norbu N."/>
            <person name="Novod N."/>
            <person name="O'Neill B."/>
            <person name="Osman S."/>
            <person name="Markiewicz E."/>
            <person name="Oyono O.L."/>
            <person name="Patti C."/>
            <person name="Phunkhang P."/>
            <person name="Pierre F."/>
            <person name="Priest M."/>
            <person name="Raghuraman S."/>
            <person name="Rege F."/>
            <person name="Reyes R."/>
            <person name="Rise C."/>
            <person name="Rogov P."/>
            <person name="Ross K."/>
            <person name="Ryan E."/>
            <person name="Settipalli S."/>
            <person name="Shea T."/>
            <person name="Sherpa N."/>
            <person name="Shi L."/>
            <person name="Shih D."/>
            <person name="Sparrow T."/>
            <person name="Spaulding J."/>
            <person name="Stalker J."/>
            <person name="Stange-Thomann N."/>
            <person name="Stavropoulos S."/>
            <person name="Stone C."/>
            <person name="Strader C."/>
            <person name="Tesfaye S."/>
            <person name="Thomson T."/>
            <person name="Thoulutsang Y."/>
            <person name="Thoulutsang D."/>
            <person name="Topham K."/>
            <person name="Topping I."/>
            <person name="Tsamla T."/>
            <person name="Vassiliev H."/>
            <person name="Vo A."/>
            <person name="Wangchuk T."/>
            <person name="Wangdi T."/>
            <person name="Weiand M."/>
            <person name="Wilkinson J."/>
            <person name="Wilson A."/>
            <person name="Yadav S."/>
            <person name="Young G."/>
            <person name="Yu Q."/>
            <person name="Zembek L."/>
            <person name="Zhong D."/>
            <person name="Zimmer A."/>
            <person name="Zwirko Z."/>
            <person name="Jaffe D.B."/>
            <person name="Alvarez P."/>
            <person name="Brockman W."/>
            <person name="Butler J."/>
            <person name="Chin C."/>
            <person name="Gnerre S."/>
            <person name="Grabherr M."/>
            <person name="Kleber M."/>
            <person name="Mauceli E."/>
            <person name="MacCallum I."/>
        </authorList>
    </citation>
    <scope>NUCLEOTIDE SEQUENCE [LARGE SCALE GENOMIC DNA]</scope>
    <source>
        <strain evidence="2 3">TSC#14021-0224.01</strain>
    </source>
</reference>
<dbReference type="GO" id="GO:0007377">
    <property type="term" value="P:germ-band extension"/>
    <property type="evidence" value="ECO:0007669"/>
    <property type="project" value="EnsemblMetazoa"/>
</dbReference>
<feature type="region of interest" description="Disordered" evidence="1">
    <location>
        <begin position="57"/>
        <end position="76"/>
    </location>
</feature>
<dbReference type="OrthoDB" id="5859976at2759"/>
<proteinExistence type="predicted"/>